<comment type="caution">
    <text evidence="4">The sequence shown here is derived from an EMBL/GenBank/DDBJ whole genome shotgun (WGS) entry which is preliminary data.</text>
</comment>
<dbReference type="PANTHER" id="PTHR10900">
    <property type="entry name" value="PERIOSTIN-RELATED"/>
    <property type="match status" value="1"/>
</dbReference>
<dbReference type="SUPFAM" id="SSF82153">
    <property type="entry name" value="FAS1 domain"/>
    <property type="match status" value="1"/>
</dbReference>
<gene>
    <name evidence="4" type="ORF">MKZ38_005596</name>
</gene>
<dbReference type="Gene3D" id="2.30.180.10">
    <property type="entry name" value="FAS1 domain"/>
    <property type="match status" value="1"/>
</dbReference>
<sequence>MRACSAYTALLALWGSALSQTLLDALINAGASDFAAALEADPDSLAEFDKLGKTIFAPKDATSDRMLLLAERDLPRVKYQGGDKQEELYTRSSTSTTTTAATSTGEAKVRRAEPTIDVFASNFETMDELSNLGPITNTTVVVEDGEFADEGASSLKHRSTSIFARAEGANATTVVKTGLGNTVAVLQANIPFENGLIHLVDGYFTDPQPLSVTAETNGYTSYLDLLTSSGSKDYYDQIPRTTFFIPSDDAFAAATIPTDSDAEKQALLAEHVFTGYLGYTPTLAKGGCFTNMNGRSLQISAGEDGGLLVGDAKIIMTNVILENGVAHVIDKVLGPDEPTTTATGSAATGTPTVVTAGGANNRVRLTPLGFAPLILAALFA</sequence>
<name>A0AAD5RJZ5_9PEZI</name>
<feature type="region of interest" description="Disordered" evidence="1">
    <location>
        <begin position="81"/>
        <end position="107"/>
    </location>
</feature>
<keyword evidence="2" id="KW-0732">Signal</keyword>
<feature type="domain" description="FAS1" evidence="3">
    <location>
        <begin position="206"/>
        <end position="333"/>
    </location>
</feature>
<dbReference type="InterPro" id="IPR000782">
    <property type="entry name" value="FAS1_domain"/>
</dbReference>
<dbReference type="SMART" id="SM00554">
    <property type="entry name" value="FAS1"/>
    <property type="match status" value="1"/>
</dbReference>
<evidence type="ECO:0000256" key="2">
    <source>
        <dbReference type="SAM" id="SignalP"/>
    </source>
</evidence>
<accession>A0AAD5RJZ5</accession>
<evidence type="ECO:0000256" key="1">
    <source>
        <dbReference type="SAM" id="MobiDB-lite"/>
    </source>
</evidence>
<dbReference type="PROSITE" id="PS50213">
    <property type="entry name" value="FAS1"/>
    <property type="match status" value="1"/>
</dbReference>
<reference evidence="4" key="1">
    <citation type="submission" date="2022-07" db="EMBL/GenBank/DDBJ databases">
        <title>Draft genome sequence of Zalerion maritima ATCC 34329, a (micro)plastics degrading marine fungus.</title>
        <authorList>
            <person name="Paco A."/>
            <person name="Goncalves M.F.M."/>
            <person name="Rocha-Santos T.A.P."/>
            <person name="Alves A."/>
        </authorList>
    </citation>
    <scope>NUCLEOTIDE SEQUENCE</scope>
    <source>
        <strain evidence="4">ATCC 34329</strain>
    </source>
</reference>
<organism evidence="4 5">
    <name type="scientific">Zalerion maritima</name>
    <dbReference type="NCBI Taxonomy" id="339359"/>
    <lineage>
        <taxon>Eukaryota</taxon>
        <taxon>Fungi</taxon>
        <taxon>Dikarya</taxon>
        <taxon>Ascomycota</taxon>
        <taxon>Pezizomycotina</taxon>
        <taxon>Sordariomycetes</taxon>
        <taxon>Lulworthiomycetidae</taxon>
        <taxon>Lulworthiales</taxon>
        <taxon>Lulworthiaceae</taxon>
        <taxon>Zalerion</taxon>
    </lineage>
</organism>
<dbReference type="InterPro" id="IPR050904">
    <property type="entry name" value="Adhesion/Biosynth-related"/>
</dbReference>
<dbReference type="Pfam" id="PF02469">
    <property type="entry name" value="Fasciclin"/>
    <property type="match status" value="1"/>
</dbReference>
<evidence type="ECO:0000313" key="5">
    <source>
        <dbReference type="Proteomes" id="UP001201980"/>
    </source>
</evidence>
<keyword evidence="5" id="KW-1185">Reference proteome</keyword>
<dbReference type="AlphaFoldDB" id="A0AAD5RJZ5"/>
<dbReference type="EMBL" id="JAKWBI020000336">
    <property type="protein sequence ID" value="KAJ2896371.1"/>
    <property type="molecule type" value="Genomic_DNA"/>
</dbReference>
<dbReference type="PANTHER" id="PTHR10900:SF77">
    <property type="entry name" value="FI19380P1"/>
    <property type="match status" value="1"/>
</dbReference>
<dbReference type="Proteomes" id="UP001201980">
    <property type="component" value="Unassembled WGS sequence"/>
</dbReference>
<evidence type="ECO:0000259" key="3">
    <source>
        <dbReference type="PROSITE" id="PS50213"/>
    </source>
</evidence>
<evidence type="ECO:0000313" key="4">
    <source>
        <dbReference type="EMBL" id="KAJ2896371.1"/>
    </source>
</evidence>
<feature type="signal peptide" evidence="2">
    <location>
        <begin position="1"/>
        <end position="19"/>
    </location>
</feature>
<protein>
    <recommendedName>
        <fullName evidence="3">FAS1 domain-containing protein</fullName>
    </recommendedName>
</protein>
<proteinExistence type="predicted"/>
<feature type="compositionally biased region" description="Low complexity" evidence="1">
    <location>
        <begin position="92"/>
        <end position="104"/>
    </location>
</feature>
<dbReference type="InterPro" id="IPR036378">
    <property type="entry name" value="FAS1_dom_sf"/>
</dbReference>
<feature type="chain" id="PRO_5042110439" description="FAS1 domain-containing protein" evidence="2">
    <location>
        <begin position="20"/>
        <end position="380"/>
    </location>
</feature>